<dbReference type="GO" id="GO:0052621">
    <property type="term" value="F:diguanylate cyclase activity"/>
    <property type="evidence" value="ECO:0007669"/>
    <property type="project" value="UniProtKB-EC"/>
</dbReference>
<dbReference type="InterPro" id="IPR029787">
    <property type="entry name" value="Nucleotide_cyclase"/>
</dbReference>
<dbReference type="InterPro" id="IPR043128">
    <property type="entry name" value="Rev_trsase/Diguanyl_cyclase"/>
</dbReference>
<evidence type="ECO:0000313" key="5">
    <source>
        <dbReference type="EMBL" id="KJY85242.1"/>
    </source>
</evidence>
<dbReference type="PATRIC" id="fig|579748.3.peg.244"/>
<keyword evidence="3" id="KW-0812">Transmembrane</keyword>
<dbReference type="AlphaFoldDB" id="A0A0F4NQ45"/>
<dbReference type="GO" id="GO:1902201">
    <property type="term" value="P:negative regulation of bacterial-type flagellum-dependent cell motility"/>
    <property type="evidence" value="ECO:0007669"/>
    <property type="project" value="TreeGrafter"/>
</dbReference>
<dbReference type="GO" id="GO:0005886">
    <property type="term" value="C:plasma membrane"/>
    <property type="evidence" value="ECO:0007669"/>
    <property type="project" value="TreeGrafter"/>
</dbReference>
<dbReference type="EMBL" id="JXXV01000004">
    <property type="protein sequence ID" value="KJY85242.1"/>
    <property type="molecule type" value="Genomic_DNA"/>
</dbReference>
<dbReference type="CDD" id="cd01949">
    <property type="entry name" value="GGDEF"/>
    <property type="match status" value="1"/>
</dbReference>
<feature type="domain" description="GGDEF" evidence="4">
    <location>
        <begin position="356"/>
        <end position="485"/>
    </location>
</feature>
<dbReference type="PANTHER" id="PTHR45138:SF9">
    <property type="entry name" value="DIGUANYLATE CYCLASE DGCM-RELATED"/>
    <property type="match status" value="1"/>
</dbReference>
<keyword evidence="3" id="KW-1133">Transmembrane helix</keyword>
<reference evidence="5 6" key="1">
    <citation type="journal article" date="2015" name="BMC Genomics">
        <title>Genome mining reveals unlocked bioactive potential of marine Gram-negative bacteria.</title>
        <authorList>
            <person name="Machado H."/>
            <person name="Sonnenschein E.C."/>
            <person name="Melchiorsen J."/>
            <person name="Gram L."/>
        </authorList>
    </citation>
    <scope>NUCLEOTIDE SEQUENCE [LARGE SCALE GENOMIC DNA]</scope>
    <source>
        <strain evidence="5 6">S2757</strain>
    </source>
</reference>
<dbReference type="PROSITE" id="PS50887">
    <property type="entry name" value="GGDEF"/>
    <property type="match status" value="1"/>
</dbReference>
<gene>
    <name evidence="5" type="ORF">TW81_01180</name>
</gene>
<dbReference type="Pfam" id="PF00990">
    <property type="entry name" value="GGDEF"/>
    <property type="match status" value="1"/>
</dbReference>
<dbReference type="RefSeq" id="WP_045953896.1">
    <property type="nucleotide sequence ID" value="NZ_JXXV01000004.1"/>
</dbReference>
<dbReference type="EC" id="2.7.7.65" evidence="1"/>
<dbReference type="SMART" id="SM00267">
    <property type="entry name" value="GGDEF"/>
    <property type="match status" value="1"/>
</dbReference>
<dbReference type="GO" id="GO:0043709">
    <property type="term" value="P:cell adhesion involved in single-species biofilm formation"/>
    <property type="evidence" value="ECO:0007669"/>
    <property type="project" value="TreeGrafter"/>
</dbReference>
<evidence type="ECO:0000256" key="2">
    <source>
        <dbReference type="ARBA" id="ARBA00034247"/>
    </source>
</evidence>
<dbReference type="InterPro" id="IPR050469">
    <property type="entry name" value="Diguanylate_Cyclase"/>
</dbReference>
<name>A0A0F4NQ45_9VIBR</name>
<feature type="transmembrane region" description="Helical" evidence="3">
    <location>
        <begin position="301"/>
        <end position="318"/>
    </location>
</feature>
<keyword evidence="3" id="KW-0472">Membrane</keyword>
<dbReference type="InterPro" id="IPR000160">
    <property type="entry name" value="GGDEF_dom"/>
</dbReference>
<dbReference type="OrthoDB" id="9812260at2"/>
<keyword evidence="6" id="KW-1185">Reference proteome</keyword>
<dbReference type="STRING" id="579748.TW81_01180"/>
<protein>
    <recommendedName>
        <fullName evidence="1">diguanylate cyclase</fullName>
        <ecNumber evidence="1">2.7.7.65</ecNumber>
    </recommendedName>
</protein>
<accession>A0A0F4NQ45</accession>
<proteinExistence type="predicted"/>
<evidence type="ECO:0000256" key="1">
    <source>
        <dbReference type="ARBA" id="ARBA00012528"/>
    </source>
</evidence>
<sequence length="485" mass="54262">MQVQRHFSLIFVFLMPLVIVFTLLMVTVKNHYDSVNSDIEAEYLRINRELSRSAKVVSAIDYSFSSYATRNGSGFLEHNYQVKDGTCHIWPIEPTLLSEDKYNELPAVNISYRIVGDKALCDASSEEYQHISGQVSYAPVLSFLHDIDAFLLAITYLDKRGYIMSSPDNYAKTVTKEDLNSIKAQPFWYQAIYNPSLATLEGPITRASTGQSLLKMSAPVFVRGELQGVVSLDIDYEALLKPTQKLAGYFAIQASSNLSSTGSTKSRLLSIEGVTQEHAIFYTLNWLDEAGYFFSAKSENLLVILVIYVFSVTALFFINTRVEHSYFKDLAAKDPMTGLLNRRGLESLLKTIPQDRYIALAVFDIDNFKFINDTYGHDVGDRVIIHMANQISASIRSSDVAARIGGEEFIVYMTADSREPLHTSLNRVREVICSSSSLILEQGFTVSGGAEVVERDNHGSFEVMFKAADEKLYTAKTSGKNKLVI</sequence>
<dbReference type="Gene3D" id="3.30.70.270">
    <property type="match status" value="1"/>
</dbReference>
<dbReference type="Proteomes" id="UP000033673">
    <property type="component" value="Unassembled WGS sequence"/>
</dbReference>
<dbReference type="PANTHER" id="PTHR45138">
    <property type="entry name" value="REGULATORY COMPONENTS OF SENSORY TRANSDUCTION SYSTEM"/>
    <property type="match status" value="1"/>
</dbReference>
<comment type="caution">
    <text evidence="5">The sequence shown here is derived from an EMBL/GenBank/DDBJ whole genome shotgun (WGS) entry which is preliminary data.</text>
</comment>
<dbReference type="SUPFAM" id="SSF55073">
    <property type="entry name" value="Nucleotide cyclase"/>
    <property type="match status" value="1"/>
</dbReference>
<comment type="catalytic activity">
    <reaction evidence="2">
        <text>2 GTP = 3',3'-c-di-GMP + 2 diphosphate</text>
        <dbReference type="Rhea" id="RHEA:24898"/>
        <dbReference type="ChEBI" id="CHEBI:33019"/>
        <dbReference type="ChEBI" id="CHEBI:37565"/>
        <dbReference type="ChEBI" id="CHEBI:58805"/>
        <dbReference type="EC" id="2.7.7.65"/>
    </reaction>
</comment>
<evidence type="ECO:0000313" key="6">
    <source>
        <dbReference type="Proteomes" id="UP000033673"/>
    </source>
</evidence>
<feature type="transmembrane region" description="Helical" evidence="3">
    <location>
        <begin position="7"/>
        <end position="28"/>
    </location>
</feature>
<dbReference type="CDD" id="cd18773">
    <property type="entry name" value="PDC1_HK_sensor"/>
    <property type="match status" value="1"/>
</dbReference>
<organism evidence="5 6">
    <name type="scientific">Vibrio galatheae</name>
    <dbReference type="NCBI Taxonomy" id="579748"/>
    <lineage>
        <taxon>Bacteria</taxon>
        <taxon>Pseudomonadati</taxon>
        <taxon>Pseudomonadota</taxon>
        <taxon>Gammaproteobacteria</taxon>
        <taxon>Vibrionales</taxon>
        <taxon>Vibrionaceae</taxon>
        <taxon>Vibrio</taxon>
    </lineage>
</organism>
<evidence type="ECO:0000259" key="4">
    <source>
        <dbReference type="PROSITE" id="PS50887"/>
    </source>
</evidence>
<dbReference type="NCBIfam" id="TIGR00254">
    <property type="entry name" value="GGDEF"/>
    <property type="match status" value="1"/>
</dbReference>
<evidence type="ECO:0000256" key="3">
    <source>
        <dbReference type="SAM" id="Phobius"/>
    </source>
</evidence>